<gene>
    <name evidence="1" type="ORF">HNQ70_001387</name>
</gene>
<name>A0A7W8M884_9BURK</name>
<sequence length="29" mass="3685">MTMRQRKRRIMHALRPVYAWCGLWLVRVR</sequence>
<dbReference type="EMBL" id="JACHGB010000003">
    <property type="protein sequence ID" value="MBB5271377.1"/>
    <property type="molecule type" value="Genomic_DNA"/>
</dbReference>
<keyword evidence="2" id="KW-1185">Reference proteome</keyword>
<dbReference type="AlphaFoldDB" id="A0A7W8M884"/>
<reference evidence="1 2" key="1">
    <citation type="submission" date="2020-08" db="EMBL/GenBank/DDBJ databases">
        <title>Genomic Encyclopedia of Type Strains, Phase IV (KMG-IV): sequencing the most valuable type-strain genomes for metagenomic binning, comparative biology and taxonomic classification.</title>
        <authorList>
            <person name="Goeker M."/>
        </authorList>
    </citation>
    <scope>NUCLEOTIDE SEQUENCE [LARGE SCALE GENOMIC DNA]</scope>
    <source>
        <strain evidence="1 2">DSM 29781</strain>
    </source>
</reference>
<comment type="caution">
    <text evidence="1">The sequence shown here is derived from an EMBL/GenBank/DDBJ whole genome shotgun (WGS) entry which is preliminary data.</text>
</comment>
<evidence type="ECO:0000313" key="1">
    <source>
        <dbReference type="EMBL" id="MBB5271377.1"/>
    </source>
</evidence>
<accession>A0A7W8M884</accession>
<protein>
    <submittedName>
        <fullName evidence="1">Uncharacterized protein</fullName>
    </submittedName>
</protein>
<proteinExistence type="predicted"/>
<evidence type="ECO:0000313" key="2">
    <source>
        <dbReference type="Proteomes" id="UP000532440"/>
    </source>
</evidence>
<organism evidence="1 2">
    <name type="scientific">Quisquiliibacterium transsilvanicum</name>
    <dbReference type="NCBI Taxonomy" id="1549638"/>
    <lineage>
        <taxon>Bacteria</taxon>
        <taxon>Pseudomonadati</taxon>
        <taxon>Pseudomonadota</taxon>
        <taxon>Betaproteobacteria</taxon>
        <taxon>Burkholderiales</taxon>
        <taxon>Burkholderiaceae</taxon>
        <taxon>Quisquiliibacterium</taxon>
    </lineage>
</organism>
<dbReference type="Proteomes" id="UP000532440">
    <property type="component" value="Unassembled WGS sequence"/>
</dbReference>